<keyword evidence="1" id="KW-0489">Methyltransferase</keyword>
<organism evidence="1 2">
    <name type="scientific">Paenibacillus popilliae</name>
    <name type="common">Bacillus popilliae</name>
    <dbReference type="NCBI Taxonomy" id="78057"/>
    <lineage>
        <taxon>Bacteria</taxon>
        <taxon>Bacillati</taxon>
        <taxon>Bacillota</taxon>
        <taxon>Bacilli</taxon>
        <taxon>Bacillales</taxon>
        <taxon>Paenibacillaceae</taxon>
        <taxon>Paenibacillus</taxon>
    </lineage>
</organism>
<dbReference type="Proteomes" id="UP000316208">
    <property type="component" value="Unassembled WGS sequence"/>
</dbReference>
<dbReference type="GO" id="GO:0008168">
    <property type="term" value="F:methyltransferase activity"/>
    <property type="evidence" value="ECO:0007669"/>
    <property type="project" value="UniProtKB-KW"/>
</dbReference>
<dbReference type="EMBL" id="SADY01000001">
    <property type="protein sequence ID" value="TQR46193.1"/>
    <property type="molecule type" value="Genomic_DNA"/>
</dbReference>
<keyword evidence="1" id="KW-0808">Transferase</keyword>
<gene>
    <name evidence="1" type="ORF">C7Y44_00400</name>
</gene>
<evidence type="ECO:0000313" key="2">
    <source>
        <dbReference type="Proteomes" id="UP000316208"/>
    </source>
</evidence>
<sequence length="196" mass="22437">MHTMQERLHFLYKFTRYPKQIGSITPSSSYLAKKMVSQIDWSTVRYAAELGSGTGAITKYMKQAAVPGTKMLLFECDPFMRDQLVRQYPDCSCHPDASQLLESMRSAGIGQLDCIISGLPFFNFPQEMRDSIIDEVLLSLKPGGLFVAFQYSKQMRIKLSLYFDVEAIHFVPLNMPPAFIYVCRKREDSLYDSEVE</sequence>
<protein>
    <submittedName>
        <fullName evidence="1">Phospholipid methyltransferase</fullName>
    </submittedName>
</protein>
<proteinExistence type="predicted"/>
<keyword evidence="2" id="KW-1185">Reference proteome</keyword>
<dbReference type="InterPro" id="IPR029063">
    <property type="entry name" value="SAM-dependent_MTases_sf"/>
</dbReference>
<dbReference type="SUPFAM" id="SSF53335">
    <property type="entry name" value="S-adenosyl-L-methionine-dependent methyltransferases"/>
    <property type="match status" value="1"/>
</dbReference>
<dbReference type="Gene3D" id="3.40.50.150">
    <property type="entry name" value="Vaccinia Virus protein VP39"/>
    <property type="match status" value="1"/>
</dbReference>
<accession>A0ABY3AWE0</accession>
<dbReference type="RefSeq" id="WP_142542041.1">
    <property type="nucleotide sequence ID" value="NZ_SADY01000001.1"/>
</dbReference>
<reference evidence="1 2" key="1">
    <citation type="submission" date="2018-03" db="EMBL/GenBank/DDBJ databases">
        <title>Aerobic endospore-forming bacteria genome sequencing and assembly.</title>
        <authorList>
            <person name="Cavalcante D.A."/>
            <person name="Driks A."/>
            <person name="Putonti C."/>
            <person name="De-Souza M.T."/>
        </authorList>
    </citation>
    <scope>NUCLEOTIDE SEQUENCE [LARGE SCALE GENOMIC DNA]</scope>
    <source>
        <strain evidence="1 2">SDF0028</strain>
    </source>
</reference>
<dbReference type="GO" id="GO:0032259">
    <property type="term" value="P:methylation"/>
    <property type="evidence" value="ECO:0007669"/>
    <property type="project" value="UniProtKB-KW"/>
</dbReference>
<evidence type="ECO:0000313" key="1">
    <source>
        <dbReference type="EMBL" id="TQR46193.1"/>
    </source>
</evidence>
<comment type="caution">
    <text evidence="1">The sequence shown here is derived from an EMBL/GenBank/DDBJ whole genome shotgun (WGS) entry which is preliminary data.</text>
</comment>
<name>A0ABY3AWE0_PAEPP</name>
<dbReference type="CDD" id="cd02440">
    <property type="entry name" value="AdoMet_MTases"/>
    <property type="match status" value="1"/>
</dbReference>